<organism evidence="1 2">
    <name type="scientific">Gymnopus androsaceus JB14</name>
    <dbReference type="NCBI Taxonomy" id="1447944"/>
    <lineage>
        <taxon>Eukaryota</taxon>
        <taxon>Fungi</taxon>
        <taxon>Dikarya</taxon>
        <taxon>Basidiomycota</taxon>
        <taxon>Agaricomycotina</taxon>
        <taxon>Agaricomycetes</taxon>
        <taxon>Agaricomycetidae</taxon>
        <taxon>Agaricales</taxon>
        <taxon>Marasmiineae</taxon>
        <taxon>Omphalotaceae</taxon>
        <taxon>Gymnopus</taxon>
    </lineage>
</organism>
<reference evidence="1" key="1">
    <citation type="journal article" date="2019" name="Environ. Microbiol.">
        <title>Fungal ecological strategies reflected in gene transcription - a case study of two litter decomposers.</title>
        <authorList>
            <person name="Barbi F."/>
            <person name="Kohler A."/>
            <person name="Barry K."/>
            <person name="Baskaran P."/>
            <person name="Daum C."/>
            <person name="Fauchery L."/>
            <person name="Ihrmark K."/>
            <person name="Kuo A."/>
            <person name="LaButti K."/>
            <person name="Lipzen A."/>
            <person name="Morin E."/>
            <person name="Grigoriev I.V."/>
            <person name="Henrissat B."/>
            <person name="Lindahl B."/>
            <person name="Martin F."/>
        </authorList>
    </citation>
    <scope>NUCLEOTIDE SEQUENCE</scope>
    <source>
        <strain evidence="1">JB14</strain>
    </source>
</reference>
<evidence type="ECO:0000313" key="1">
    <source>
        <dbReference type="EMBL" id="KAE9384229.1"/>
    </source>
</evidence>
<gene>
    <name evidence="1" type="ORF">BT96DRAFT_950703</name>
</gene>
<sequence>MCLDLLFFLYYHYPFALDKPVICPWWEIGGSAVNYYDDWQATLPPSIHSKSPTQVKAYGLPGQDLPSRLRRSLRAQRTGRKTAIPMRMIVTRLTFIRCPTFTPVGETLALSPTLANFASVLPILPATILVLLPLHPRKQCTSPSCPISYSDAMLSLTSSREVVDDVPNASIQGTFYMTSWAEPEDLERYIFQWYGVSDRWAVTPYNTHIRRPHNSAKRKSLLYDTTTPSIGFIRYLWRNNILPPPPKRRFELSTAG</sequence>
<name>A0A6A4GF71_9AGAR</name>
<evidence type="ECO:0000313" key="2">
    <source>
        <dbReference type="Proteomes" id="UP000799118"/>
    </source>
</evidence>
<proteinExistence type="predicted"/>
<dbReference type="Proteomes" id="UP000799118">
    <property type="component" value="Unassembled WGS sequence"/>
</dbReference>
<protein>
    <submittedName>
        <fullName evidence="1">Uncharacterized protein</fullName>
    </submittedName>
</protein>
<keyword evidence="2" id="KW-1185">Reference proteome</keyword>
<dbReference type="AlphaFoldDB" id="A0A6A4GF71"/>
<dbReference type="EMBL" id="ML770188">
    <property type="protein sequence ID" value="KAE9384229.1"/>
    <property type="molecule type" value="Genomic_DNA"/>
</dbReference>
<accession>A0A6A4GF71</accession>